<evidence type="ECO:0000256" key="6">
    <source>
        <dbReference type="ARBA" id="ARBA00023136"/>
    </source>
</evidence>
<accession>A0A833STR9</accession>
<evidence type="ECO:0000256" key="14">
    <source>
        <dbReference type="SAM" id="MobiDB-lite"/>
    </source>
</evidence>
<organism evidence="16 17">
    <name type="scientific">Phytophthora infestans</name>
    <name type="common">Potato late blight agent</name>
    <name type="synonym">Botrytis infestans</name>
    <dbReference type="NCBI Taxonomy" id="4787"/>
    <lineage>
        <taxon>Eukaryota</taxon>
        <taxon>Sar</taxon>
        <taxon>Stramenopiles</taxon>
        <taxon>Oomycota</taxon>
        <taxon>Peronosporomycetes</taxon>
        <taxon>Peronosporales</taxon>
        <taxon>Peronosporaceae</taxon>
        <taxon>Phytophthora</taxon>
    </lineage>
</organism>
<evidence type="ECO:0000256" key="12">
    <source>
        <dbReference type="ARBA" id="ARBA00042373"/>
    </source>
</evidence>
<dbReference type="EMBL" id="WSZM01000191">
    <property type="protein sequence ID" value="KAF4038588.1"/>
    <property type="molecule type" value="Genomic_DNA"/>
</dbReference>
<keyword evidence="8" id="KW-0119">Carbohydrate metabolism</keyword>
<evidence type="ECO:0000256" key="3">
    <source>
        <dbReference type="ARBA" id="ARBA00012780"/>
    </source>
</evidence>
<dbReference type="InterPro" id="IPR017853">
    <property type="entry name" value="GH"/>
</dbReference>
<keyword evidence="9" id="KW-0961">Cell wall biogenesis/degradation</keyword>
<comment type="subcellular location">
    <subcellularLocation>
        <location evidence="2">Cell membrane</location>
    </subcellularLocation>
</comment>
<sequence>MVFSSSLCVAVAMATLVVGADAAALPTGVCYAPWHHSTVDAAVVGADMTEIAQYFSSVRTYQAQFSGVNVIEAAAAAGLKVAVGLQLTDASAIDSEIDAVCQGYKSNPNAIEAVYVGNENLKNGDFGTYTAEQLVIYINQLKTCVGDTPVGSAQRINEWLTADGAAKLEAASDVIGVNIYPFFTVSDLTPVKKLEAQWSQMTAMYDASKLHLTETGWPSSGENYQSNTPTLETMQQFLNDYVTWSKSVGQSYWFMMYDTTVSYTGAEYEKHFGLFTSDGTQKVTIPGGDSVTMQQSSSGSTQDTTDAPITTEAPVATTPSTTAPVVIDFSAITPTEIPIAVDTPSTTAPVVTDAPTTASTTAPIAIDTATESVPVATTTAPTTVFTDPETLSEGSIQAEATPVATTAEDAGKCRVNLRKRQ</sequence>
<evidence type="ECO:0000256" key="1">
    <source>
        <dbReference type="ARBA" id="ARBA00000382"/>
    </source>
</evidence>
<evidence type="ECO:0000256" key="10">
    <source>
        <dbReference type="ARBA" id="ARBA00023326"/>
    </source>
</evidence>
<keyword evidence="4" id="KW-1003">Cell membrane</keyword>
<evidence type="ECO:0000256" key="15">
    <source>
        <dbReference type="SAM" id="SignalP"/>
    </source>
</evidence>
<name>A0A833STR9_PHYIN</name>
<comment type="function">
    <text evidence="11">Glucanases play a role in cell expansion during growth, in cell-cell fusion during mating, and in spore release during sporulation. This enzyme may be involved in beta-glucan degradation. Active on laminarin and lichenan.</text>
</comment>
<feature type="signal peptide" evidence="15">
    <location>
        <begin position="1"/>
        <end position="22"/>
    </location>
</feature>
<evidence type="ECO:0000313" key="16">
    <source>
        <dbReference type="EMBL" id="KAF4038588.1"/>
    </source>
</evidence>
<keyword evidence="15" id="KW-0732">Signal</keyword>
<evidence type="ECO:0000256" key="2">
    <source>
        <dbReference type="ARBA" id="ARBA00004236"/>
    </source>
</evidence>
<keyword evidence="6" id="KW-0472">Membrane</keyword>
<evidence type="ECO:0000256" key="8">
    <source>
        <dbReference type="ARBA" id="ARBA00023277"/>
    </source>
</evidence>
<feature type="region of interest" description="Disordered" evidence="14">
    <location>
        <begin position="285"/>
        <end position="316"/>
    </location>
</feature>
<proteinExistence type="predicted"/>
<evidence type="ECO:0000256" key="9">
    <source>
        <dbReference type="ARBA" id="ARBA00023316"/>
    </source>
</evidence>
<dbReference type="GO" id="GO:0042973">
    <property type="term" value="F:glucan endo-1,3-beta-D-glucosidase activity"/>
    <property type="evidence" value="ECO:0007669"/>
    <property type="project" value="UniProtKB-EC"/>
</dbReference>
<dbReference type="AlphaFoldDB" id="A0A833STR9"/>
<comment type="caution">
    <text evidence="16">The sequence shown here is derived from an EMBL/GenBank/DDBJ whole genome shotgun (WGS) entry which is preliminary data.</text>
</comment>
<dbReference type="Proteomes" id="UP000602510">
    <property type="component" value="Unassembled WGS sequence"/>
</dbReference>
<evidence type="ECO:0000313" key="17">
    <source>
        <dbReference type="Proteomes" id="UP000602510"/>
    </source>
</evidence>
<dbReference type="EC" id="3.2.1.39" evidence="3"/>
<comment type="catalytic activity">
    <reaction evidence="1">
        <text>Hydrolysis of (1-&gt;3)-beta-D-glucosidic linkages in (1-&gt;3)-beta-D-glucans.</text>
        <dbReference type="EC" id="3.2.1.39"/>
    </reaction>
</comment>
<evidence type="ECO:0000256" key="7">
    <source>
        <dbReference type="ARBA" id="ARBA00023180"/>
    </source>
</evidence>
<protein>
    <recommendedName>
        <fullName evidence="3">glucan endo-1,3-beta-D-glucosidase</fullName>
        <ecNumber evidence="3">3.2.1.39</ecNumber>
    </recommendedName>
    <alternativeName>
        <fullName evidence="13">Endo-1,3-beta-glucanase btgC</fullName>
    </alternativeName>
    <alternativeName>
        <fullName evidence="12">Laminarinase btgC</fullName>
    </alternativeName>
</protein>
<dbReference type="GO" id="GO:0000272">
    <property type="term" value="P:polysaccharide catabolic process"/>
    <property type="evidence" value="ECO:0007669"/>
    <property type="project" value="UniProtKB-KW"/>
</dbReference>
<dbReference type="PANTHER" id="PTHR16631">
    <property type="entry name" value="GLUCAN 1,3-BETA-GLUCOSIDASE"/>
    <property type="match status" value="1"/>
</dbReference>
<evidence type="ECO:0000256" key="11">
    <source>
        <dbReference type="ARBA" id="ARBA00037649"/>
    </source>
</evidence>
<feature type="chain" id="PRO_5032652651" description="glucan endo-1,3-beta-D-glucosidase" evidence="15">
    <location>
        <begin position="23"/>
        <end position="421"/>
    </location>
</feature>
<dbReference type="GO" id="GO:0005886">
    <property type="term" value="C:plasma membrane"/>
    <property type="evidence" value="ECO:0007669"/>
    <property type="project" value="UniProtKB-SubCell"/>
</dbReference>
<keyword evidence="10" id="KW-0624">Polysaccharide degradation</keyword>
<dbReference type="Gene3D" id="3.20.20.80">
    <property type="entry name" value="Glycosidases"/>
    <property type="match status" value="2"/>
</dbReference>
<evidence type="ECO:0000256" key="13">
    <source>
        <dbReference type="ARBA" id="ARBA00043078"/>
    </source>
</evidence>
<evidence type="ECO:0000256" key="5">
    <source>
        <dbReference type="ARBA" id="ARBA00022801"/>
    </source>
</evidence>
<keyword evidence="7" id="KW-0325">Glycoprotein</keyword>
<reference evidence="16" key="1">
    <citation type="submission" date="2020-04" db="EMBL/GenBank/DDBJ databases">
        <title>Hybrid Assembly of Korean Phytophthora infestans isolates.</title>
        <authorList>
            <person name="Prokchorchik M."/>
            <person name="Lee Y."/>
            <person name="Seo J."/>
            <person name="Cho J.-H."/>
            <person name="Park Y.-E."/>
            <person name="Jang D.-C."/>
            <person name="Im J.-S."/>
            <person name="Choi J.-G."/>
            <person name="Park H.-J."/>
            <person name="Lee G.-B."/>
            <person name="Lee Y.-G."/>
            <person name="Hong S.-Y."/>
            <person name="Cho K."/>
            <person name="Sohn K.H."/>
        </authorList>
    </citation>
    <scope>NUCLEOTIDE SEQUENCE</scope>
    <source>
        <strain evidence="16">KR_1_A1</strain>
    </source>
</reference>
<keyword evidence="17" id="KW-1185">Reference proteome</keyword>
<evidence type="ECO:0000256" key="4">
    <source>
        <dbReference type="ARBA" id="ARBA00022475"/>
    </source>
</evidence>
<keyword evidence="5" id="KW-0378">Hydrolase</keyword>
<gene>
    <name evidence="16" type="ORF">GN244_ATG09280</name>
</gene>
<dbReference type="SUPFAM" id="SSF51445">
    <property type="entry name" value="(Trans)glycosidases"/>
    <property type="match status" value="1"/>
</dbReference>
<dbReference type="PANTHER" id="PTHR16631:SF17">
    <property type="entry name" value="GLUCAN ENDO-1,3-BETA-GLUCOSIDASE BTGC"/>
    <property type="match status" value="1"/>
</dbReference>
<dbReference type="GO" id="GO:0071555">
    <property type="term" value="P:cell wall organization"/>
    <property type="evidence" value="ECO:0007669"/>
    <property type="project" value="UniProtKB-KW"/>
</dbReference>
<feature type="compositionally biased region" description="Low complexity" evidence="14">
    <location>
        <begin position="289"/>
        <end position="316"/>
    </location>
</feature>
<dbReference type="InterPro" id="IPR050732">
    <property type="entry name" value="Beta-glucan_modifiers"/>
</dbReference>